<protein>
    <submittedName>
        <fullName evidence="2">Uncharacterized protein</fullName>
    </submittedName>
</protein>
<evidence type="ECO:0000256" key="1">
    <source>
        <dbReference type="SAM" id="MobiDB-lite"/>
    </source>
</evidence>
<sequence>MTNKENVINCKRLHRENMVFATISNDCNYICIITFYENNYNLELFNANNKMQKIFRKEIPDTINKVYINYNNKYICVTSQNGSIYILNMKGVLLYKNEILHCLFRKKYIKKKPISINRHFNYYYSKRKRKKILRSTVNNQKKDNEVYENKQKKIKCNKLSRKNSVTFSLNNNKNSQQNDKIFTDNNFIPNDEKNGLAEKFQELYNNNNNYFFQKDQEKQNFSRNPKTYINISEKIEGYTNLHFEKAQNNYYEANGSNSINKYYDMKNVENKKEHEDLNEMTYFDENLNGRSNTLEKYNDSKEININNYFCSDNCKNDKLSTSRDANLGEPEYFHNELGIDNQREIKKSDEEYKRIGIEIVDIYWICMEKENKKDFIEIDNCMHRYDHFNKCNFYDNLHIIYSLDAAFNIICSINLKIIIYKYNILEYFYKNISSNNQFKNNIVYLFKKKFLQKCKEEKKYSFIKYLKSKLDAYNSNSNSEPGHTSIMDKSKMLQNLNTSANRYKNLLQLYRPSYINRIKHSTSYYLNVKENIIKKIFNDMIINMNQSYISSNQNYILINYYINIKKKYLKFSSLNIGMLVRKNKNIKKKMIHKKEDNKEKKMNVKRSRESISSCASKHYEEHNDNSMIDLVKIYMNKNKLTKFPTYKHKLGVLGIQKINTIDRECKSIEHFALYLLYCFDIFQNIFDIYERMSYTYSRYDEYKKLYTIYENILSLNENYKKFYYKDRSIVYFSKYIKNRKEYFDENLYKMFFKKSEKQDFDQFYFLIKKMISENTVCCSCSKKIYLEKKEKDQEEMETIQRIQQLKTKPNIKVSFNTYQNEVNNINISRSMTNCNSYTQSIISKMNKSNLKIHREKWCNNFSRATSKYIGEKNMKNNYDKKIGMSTGIMKRYSEQKSSSYTRTGTKNSANMQNEIKANISKPILGKREENEKIRHLNRASLSQPKNDKISKKIFSNDISEKTSQTKDEKKKNINLARNSQINQTNNPSSHQNKNNCFVLKNVNNVEINNEEQKNISLALTSIEDISSCCFSSGNSTPYESDNSSEEDQSDEIYSSLSEQELEKCFLKNRKFIIKDGKNICEDCENVLKNNILLHTFEKFELNYEIPQKKKKIQKKKIYSSLIKDIYTMYREKKCPINILLLLQEINDKELENNLISLQSILHFFEKTFLQNISEHLNSLFKIINVCKGLVTQYNPHCIKEMNKLYNIALYCRKKFESFYKLKTPLNIYYLIIELLVFISKNIYFENFPHYKKTFSNYRYVDLLNSYNIFKNNKMNFSCLDKYLHINSIKAHKFYIALNKLRISLINILKSFSNNNNFSTLYNLSILNVSPNKFHFITLPKNKEKYHSCNNYSYFDDILYNNQNKLYPFYVCTCDTYSFISIKKYIQTHKTFMLIQREFININLYPLRLLNIIVISKNMFYIFTEKDKKLNITSIKVKYDGSQKKLLNNGESMGEISNLSVLNCSSLETYFPNADTYNIKIQILYNSIIANFQPHMCLILQGF</sequence>
<feature type="compositionally biased region" description="Polar residues" evidence="1">
    <location>
        <begin position="895"/>
        <end position="915"/>
    </location>
</feature>
<dbReference type="VEuPathDB" id="PlasmoDB:PVBDA_1001170"/>
<dbReference type="EMBL" id="LR865431">
    <property type="protein sequence ID" value="CAD2106383.1"/>
    <property type="molecule type" value="Genomic_DNA"/>
</dbReference>
<feature type="compositionally biased region" description="Basic and acidic residues" evidence="1">
    <location>
        <begin position="925"/>
        <end position="934"/>
    </location>
</feature>
<dbReference type="VEuPathDB" id="PlasmoDB:PVBDA_1001180"/>
<feature type="compositionally biased region" description="Basic and acidic residues" evidence="1">
    <location>
        <begin position="958"/>
        <end position="971"/>
    </location>
</feature>
<evidence type="ECO:0000313" key="2">
    <source>
        <dbReference type="EMBL" id="CAD2106383.1"/>
    </source>
</evidence>
<reference evidence="2 3" key="1">
    <citation type="submission" date="2020-08" db="EMBL/GenBank/DDBJ databases">
        <authorList>
            <person name="Ramaprasad A."/>
        </authorList>
    </citation>
    <scope>NUCLEOTIDE SEQUENCE [LARGE SCALE GENOMIC DNA]</scope>
</reference>
<dbReference type="VEuPathDB" id="PlasmoDB:PVLDE_1001310"/>
<dbReference type="VEuPathDB" id="PlasmoDB:PVVCY_1001140"/>
<dbReference type="Proteomes" id="UP000515697">
    <property type="component" value="Chromosome PVSEL_10"/>
</dbReference>
<dbReference type="InterPro" id="IPR036322">
    <property type="entry name" value="WD40_repeat_dom_sf"/>
</dbReference>
<proteinExistence type="predicted"/>
<feature type="region of interest" description="Disordered" evidence="1">
    <location>
        <begin position="893"/>
        <end position="971"/>
    </location>
</feature>
<organism evidence="2 3">
    <name type="scientific">Plasmodium vinckei</name>
    <dbReference type="NCBI Taxonomy" id="5860"/>
    <lineage>
        <taxon>Eukaryota</taxon>
        <taxon>Sar</taxon>
        <taxon>Alveolata</taxon>
        <taxon>Apicomplexa</taxon>
        <taxon>Aconoidasida</taxon>
        <taxon>Haemosporida</taxon>
        <taxon>Plasmodiidae</taxon>
        <taxon>Plasmodium</taxon>
        <taxon>Plasmodium (Vinckeia)</taxon>
    </lineage>
</organism>
<gene>
    <name evidence="2" type="ORF">PVSEL_1001070</name>
</gene>
<evidence type="ECO:0000313" key="3">
    <source>
        <dbReference type="Proteomes" id="UP000515697"/>
    </source>
</evidence>
<dbReference type="VEuPathDB" id="PlasmoDB:PVSEL_1001070"/>
<accession>A0A6V7T2L8</accession>
<dbReference type="SUPFAM" id="SSF50978">
    <property type="entry name" value="WD40 repeat-like"/>
    <property type="match status" value="1"/>
</dbReference>
<dbReference type="VEuPathDB" id="PlasmoDB:PVPCR_1001140"/>
<name>A0A6V7T2L8_PLAVN</name>